<keyword evidence="2" id="KW-0614">Plasmid</keyword>
<geneLocation type="plasmid" evidence="3"/>
<proteinExistence type="predicted"/>
<feature type="domain" description="Actin-like protein N-terminal" evidence="1">
    <location>
        <begin position="12"/>
        <end position="161"/>
    </location>
</feature>
<reference evidence="2 3" key="1">
    <citation type="submission" date="2014-08" db="EMBL/GenBank/DDBJ databases">
        <title>Complete genome of a marine bacteria Jeotgalibacillus malaysiensis.</title>
        <authorList>
            <person name="Yaakop A.S."/>
            <person name="Chan K.-G."/>
            <person name="Goh K.M."/>
        </authorList>
    </citation>
    <scope>NUCLEOTIDE SEQUENCE [LARGE SCALE GENOMIC DNA]</scope>
    <source>
        <strain evidence="2 3">D5</strain>
        <plasmid evidence="3">Plasmid</plasmid>
    </source>
</reference>
<dbReference type="EMBL" id="CP009417">
    <property type="protein sequence ID" value="AJD93606.1"/>
    <property type="molecule type" value="Genomic_DNA"/>
</dbReference>
<evidence type="ECO:0000313" key="2">
    <source>
        <dbReference type="EMBL" id="AJD93606.1"/>
    </source>
</evidence>
<evidence type="ECO:0000313" key="3">
    <source>
        <dbReference type="Proteomes" id="UP000031449"/>
    </source>
</evidence>
<evidence type="ECO:0000259" key="1">
    <source>
        <dbReference type="Pfam" id="PF17989"/>
    </source>
</evidence>
<name>A0A0B5AU69_9BACL</name>
<dbReference type="SUPFAM" id="SSF53067">
    <property type="entry name" value="Actin-like ATPase domain"/>
    <property type="match status" value="1"/>
</dbReference>
<dbReference type="KEGG" id="jeo:JMA_42890"/>
<keyword evidence="3" id="KW-1185">Reference proteome</keyword>
<dbReference type="AlphaFoldDB" id="A0A0B5AU69"/>
<dbReference type="Gene3D" id="3.30.420.40">
    <property type="match status" value="1"/>
</dbReference>
<dbReference type="Proteomes" id="UP000031449">
    <property type="component" value="Plasmid unnamed"/>
</dbReference>
<dbReference type="OrthoDB" id="1883643at2"/>
<dbReference type="HOGENOM" id="CLU_739002_0_0_9"/>
<dbReference type="InterPro" id="IPR043129">
    <property type="entry name" value="ATPase_NBD"/>
</dbReference>
<dbReference type="InterPro" id="IPR040607">
    <property type="entry name" value="ALP_N"/>
</dbReference>
<dbReference type="BioCyc" id="JESP1508404:G14D9-13612-MONOMER"/>
<organism evidence="2 3">
    <name type="scientific">Jeotgalibacillus malaysiensis</name>
    <dbReference type="NCBI Taxonomy" id="1508404"/>
    <lineage>
        <taxon>Bacteria</taxon>
        <taxon>Bacillati</taxon>
        <taxon>Bacillota</taxon>
        <taxon>Bacilli</taxon>
        <taxon>Bacillales</taxon>
        <taxon>Caryophanaceae</taxon>
        <taxon>Jeotgalibacillus</taxon>
    </lineage>
</organism>
<sequence>MSKLSKGDFVVVDPGKHEVKGMVFSKTGTVKGVFSFPSKSKRVPSFNNHESSSPKQFKLVTNNKFYLVGEGLQAEYNAEVTKTNEHHKLCVYTSVAALVDNDEEVVNLVIGSPTNDFVASENIERYKELIMGKHDGEISLELNRNKKSFSIKNLEVYPEGMAVLPRTLKQHTSQIHVVDIGGQNVNYRKYDEKGNTLEYFSLDYAGMNRLEQHLKSELRFVLTSQDFDINSIDWDTAISERRIPKLDEVLEDGSTLSGFEDSEDFLQESIKTFIQEHIIDALVRKSVYLNQRGHAILFTGGGSLRLESYLKEVLASNAENFEISQTAKWDNCISYAIRYLTQLEKDKAVVTKAVVKIIKAVKEVDFEENYNIIENEEEEISIR</sequence>
<gene>
    <name evidence="2" type="ORF">JMA_42890</name>
</gene>
<protein>
    <recommendedName>
        <fullName evidence="1">Actin-like protein N-terminal domain-containing protein</fullName>
    </recommendedName>
</protein>
<accession>A0A0B5AU69</accession>
<dbReference type="Pfam" id="PF17989">
    <property type="entry name" value="ALP_N"/>
    <property type="match status" value="1"/>
</dbReference>